<dbReference type="Pfam" id="PF12831">
    <property type="entry name" value="FAD_oxidored"/>
    <property type="match status" value="1"/>
</dbReference>
<dbReference type="GO" id="GO:0051539">
    <property type="term" value="F:4 iron, 4 sulfur cluster binding"/>
    <property type="evidence" value="ECO:0007669"/>
    <property type="project" value="UniProtKB-KW"/>
</dbReference>
<reference evidence="6 7" key="2">
    <citation type="submission" date="2015-02" db="EMBL/GenBank/DDBJ databases">
        <title>The complete genome of Sphingomonas hengshuiensis sp. WHSC-8 isolated from soil of Hengshui Lake.</title>
        <authorList>
            <person name="Wei S."/>
            <person name="Guo J."/>
            <person name="Su C."/>
            <person name="Wu R."/>
            <person name="Zhang Z."/>
            <person name="Liang K."/>
            <person name="Li H."/>
            <person name="Wang T."/>
            <person name="Liu H."/>
            <person name="Zhang C."/>
            <person name="Li Z."/>
            <person name="Wang Q."/>
            <person name="Meng J."/>
        </authorList>
    </citation>
    <scope>NUCLEOTIDE SEQUENCE [LARGE SCALE GENOMIC DNA]</scope>
    <source>
        <strain evidence="6 7">WHSC-8</strain>
    </source>
</reference>
<keyword evidence="7" id="KW-1185">Reference proteome</keyword>
<dbReference type="GO" id="GO:0016829">
    <property type="term" value="F:lyase activity"/>
    <property type="evidence" value="ECO:0007669"/>
    <property type="project" value="UniProtKB-KW"/>
</dbReference>
<dbReference type="InterPro" id="IPR039650">
    <property type="entry name" value="HdrA-like"/>
</dbReference>
<proteinExistence type="predicted"/>
<evidence type="ECO:0000256" key="5">
    <source>
        <dbReference type="ARBA" id="ARBA00023014"/>
    </source>
</evidence>
<protein>
    <submittedName>
        <fullName evidence="6">Xanthan lyase</fullName>
    </submittedName>
</protein>
<organism evidence="6 7">
    <name type="scientific">Sphingomonas hengshuiensis</name>
    <dbReference type="NCBI Taxonomy" id="1609977"/>
    <lineage>
        <taxon>Bacteria</taxon>
        <taxon>Pseudomonadati</taxon>
        <taxon>Pseudomonadota</taxon>
        <taxon>Alphaproteobacteria</taxon>
        <taxon>Sphingomonadales</taxon>
        <taxon>Sphingomonadaceae</taxon>
        <taxon>Sphingomonas</taxon>
    </lineage>
</organism>
<keyword evidence="4" id="KW-0408">Iron</keyword>
<name>A0A7U5BFU4_9SPHN</name>
<gene>
    <name evidence="6" type="ORF">TS85_12375</name>
</gene>
<dbReference type="GO" id="GO:0046872">
    <property type="term" value="F:metal ion binding"/>
    <property type="evidence" value="ECO:0007669"/>
    <property type="project" value="UniProtKB-KW"/>
</dbReference>
<accession>A0A7U5BFU4</accession>
<evidence type="ECO:0000313" key="6">
    <source>
        <dbReference type="EMBL" id="AJP74481.1"/>
    </source>
</evidence>
<dbReference type="PANTHER" id="PTHR43498:SF1">
    <property type="entry name" value="COB--COM HETERODISULFIDE REDUCTASE IRON-SULFUR SUBUNIT A"/>
    <property type="match status" value="1"/>
</dbReference>
<evidence type="ECO:0000256" key="4">
    <source>
        <dbReference type="ARBA" id="ARBA00023004"/>
    </source>
</evidence>
<dbReference type="EMBL" id="CP010836">
    <property type="protein sequence ID" value="AJP74481.1"/>
    <property type="molecule type" value="Genomic_DNA"/>
</dbReference>
<dbReference type="GO" id="GO:0016491">
    <property type="term" value="F:oxidoreductase activity"/>
    <property type="evidence" value="ECO:0007669"/>
    <property type="project" value="UniProtKB-KW"/>
</dbReference>
<dbReference type="Proteomes" id="UP000032300">
    <property type="component" value="Chromosome"/>
</dbReference>
<keyword evidence="5" id="KW-0411">Iron-sulfur</keyword>
<dbReference type="PANTHER" id="PTHR43498">
    <property type="entry name" value="FERREDOXIN:COB-COM HETERODISULFIDE REDUCTASE SUBUNIT A"/>
    <property type="match status" value="1"/>
</dbReference>
<keyword evidence="3" id="KW-0560">Oxidoreductase</keyword>
<dbReference type="InterPro" id="IPR036188">
    <property type="entry name" value="FAD/NAD-bd_sf"/>
</dbReference>
<evidence type="ECO:0000256" key="2">
    <source>
        <dbReference type="ARBA" id="ARBA00022723"/>
    </source>
</evidence>
<evidence type="ECO:0000256" key="3">
    <source>
        <dbReference type="ARBA" id="ARBA00023002"/>
    </source>
</evidence>
<dbReference type="AlphaFoldDB" id="A0A7U5BFU4"/>
<dbReference type="SUPFAM" id="SSF51905">
    <property type="entry name" value="FAD/NAD(P)-binding domain"/>
    <property type="match status" value="1"/>
</dbReference>
<dbReference type="KEGG" id="sphi:TS85_12375"/>
<evidence type="ECO:0000256" key="1">
    <source>
        <dbReference type="ARBA" id="ARBA00022485"/>
    </source>
</evidence>
<sequence>MVALAAASCTAGSTPPQRVAAAGSDLVIYGCTSAGVIAAITAREHGKSVTLLCQRDYVGGMTTNGLGYSDTGNHGVIGGLSLEFYKRLKQHYDQPAAWKHGADRAAQQPGFVADGAQWIFEPSAAEAVYDSWLASAGVTPVFDSLIDRGPGGVEKAGDRIVSIRTMGGKRYAGRMFIDATYEGDLMAAAGVGYTTGRESNQTYGETLNGVQLAKTTSHQFEADVDPYRIPGRPESGLLPYVSGERPQPDGTGDDKIQAYTYRLCLTDVAANRAPLPRPADYDAGDYQLLARYLAKGFNEVFRKFDRVPNGKTDVNNWGAFSFDGIGLNHAYPEASYAERDAILAKHVRYQQGLLWFLGHDPQVPAAVRTEMSRWGLCKDEFVRNGNWPREIYVREGRRMASDFVMAEPHLRGKSPTPEPVGMGSYNMDSHNVQRIVDARGFARNEGNIEVNPGDAYPISYRAIVPKRAEASNLLVPVALSASHIAYGSIRMEPVFMILGQSAATAAALAIDARVAVQDVDYAALRKDLLAHGQTLEKPARALERRMDN</sequence>
<reference evidence="6 7" key="1">
    <citation type="journal article" date="2015" name="Int. J. Syst. Evol. Microbiol.">
        <title>Sphingomonas hengshuiensis sp. nov., isolated from lake wetland.</title>
        <authorList>
            <person name="Wei S."/>
            <person name="Wang T."/>
            <person name="Liu H."/>
            <person name="Zhang C."/>
            <person name="Guo J."/>
            <person name="Wang Q."/>
            <person name="Liang K."/>
            <person name="Zhang Z."/>
        </authorList>
    </citation>
    <scope>NUCLEOTIDE SEQUENCE [LARGE SCALE GENOMIC DNA]</scope>
    <source>
        <strain evidence="6 7">WHSC-8</strain>
    </source>
</reference>
<evidence type="ECO:0000313" key="7">
    <source>
        <dbReference type="Proteomes" id="UP000032300"/>
    </source>
</evidence>
<keyword evidence="2" id="KW-0479">Metal-binding</keyword>
<keyword evidence="6" id="KW-0456">Lyase</keyword>
<keyword evidence="1" id="KW-0004">4Fe-4S</keyword>